<proteinExistence type="inferred from homology"/>
<dbReference type="KEGG" id="aaf:AURANDRAFT_20237"/>
<dbReference type="OrthoDB" id="2418081at2759"/>
<dbReference type="GeneID" id="20219258"/>
<dbReference type="PANTHER" id="PTHR10655:SF17">
    <property type="entry name" value="LYSOPHOSPHOLIPASE-LIKE PROTEIN 1"/>
    <property type="match status" value="1"/>
</dbReference>
<organism evidence="5">
    <name type="scientific">Aureococcus anophagefferens</name>
    <name type="common">Harmful bloom alga</name>
    <dbReference type="NCBI Taxonomy" id="44056"/>
    <lineage>
        <taxon>Eukaryota</taxon>
        <taxon>Sar</taxon>
        <taxon>Stramenopiles</taxon>
        <taxon>Ochrophyta</taxon>
        <taxon>Pelagophyceae</taxon>
        <taxon>Pelagomonadales</taxon>
        <taxon>Pelagomonadaceae</taxon>
        <taxon>Aureococcus</taxon>
    </lineage>
</organism>
<dbReference type="SUPFAM" id="SSF53474">
    <property type="entry name" value="alpha/beta-Hydrolases"/>
    <property type="match status" value="1"/>
</dbReference>
<dbReference type="GO" id="GO:0008474">
    <property type="term" value="F:palmitoyl-(protein) hydrolase activity"/>
    <property type="evidence" value="ECO:0007669"/>
    <property type="project" value="TreeGrafter"/>
</dbReference>
<dbReference type="GO" id="GO:0052689">
    <property type="term" value="F:carboxylic ester hydrolase activity"/>
    <property type="evidence" value="ECO:0007669"/>
    <property type="project" value="TreeGrafter"/>
</dbReference>
<dbReference type="eggNOG" id="KOG2112">
    <property type="taxonomic scope" value="Eukaryota"/>
</dbReference>
<reference evidence="4 5" key="1">
    <citation type="journal article" date="2011" name="Proc. Natl. Acad. Sci. U.S.A.">
        <title>Niche of harmful alga Aureococcus anophagefferens revealed through ecogenomics.</title>
        <authorList>
            <person name="Gobler C.J."/>
            <person name="Berry D.L."/>
            <person name="Dyhrman S.T."/>
            <person name="Wilhelm S.W."/>
            <person name="Salamov A."/>
            <person name="Lobanov A.V."/>
            <person name="Zhang Y."/>
            <person name="Collier J.L."/>
            <person name="Wurch L.L."/>
            <person name="Kustka A.B."/>
            <person name="Dill B.D."/>
            <person name="Shah M."/>
            <person name="VerBerkmoes N.C."/>
            <person name="Kuo A."/>
            <person name="Terry A."/>
            <person name="Pangilinan J."/>
            <person name="Lindquist E.A."/>
            <person name="Lucas S."/>
            <person name="Paulsen I.T."/>
            <person name="Hattenrath-Lehmann T.K."/>
            <person name="Talmage S.C."/>
            <person name="Walker E.A."/>
            <person name="Koch F."/>
            <person name="Burson A.M."/>
            <person name="Marcoval M.A."/>
            <person name="Tang Y.Z."/>
            <person name="Lecleir G.R."/>
            <person name="Coyne K.J."/>
            <person name="Berg G.M."/>
            <person name="Bertrand E.M."/>
            <person name="Saito M.A."/>
            <person name="Gladyshev V.N."/>
            <person name="Grigoriev I.V."/>
        </authorList>
    </citation>
    <scope>NUCLEOTIDE SEQUENCE [LARGE SCALE GENOMIC DNA]</scope>
    <source>
        <strain evidence="5">CCMP 1984</strain>
    </source>
</reference>
<dbReference type="AlphaFoldDB" id="F0XXM2"/>
<protein>
    <recommendedName>
        <fullName evidence="3">Phospholipase/carboxylesterase/thioesterase domain-containing protein</fullName>
    </recommendedName>
</protein>
<evidence type="ECO:0000259" key="3">
    <source>
        <dbReference type="Pfam" id="PF02230"/>
    </source>
</evidence>
<dbReference type="InParanoid" id="F0XXM2"/>
<dbReference type="Proteomes" id="UP000002729">
    <property type="component" value="Unassembled WGS sequence"/>
</dbReference>
<dbReference type="InterPro" id="IPR050565">
    <property type="entry name" value="LYPA1-2/EST-like"/>
</dbReference>
<dbReference type="RefSeq" id="XP_009033377.1">
    <property type="nucleotide sequence ID" value="XM_009035129.1"/>
</dbReference>
<feature type="domain" description="Phospholipase/carboxylesterase/thioesterase" evidence="3">
    <location>
        <begin position="11"/>
        <end position="222"/>
    </location>
</feature>
<dbReference type="GO" id="GO:0005737">
    <property type="term" value="C:cytoplasm"/>
    <property type="evidence" value="ECO:0007669"/>
    <property type="project" value="TreeGrafter"/>
</dbReference>
<comment type="similarity">
    <text evidence="1">Belongs to the AB hydrolase superfamily. AB hydrolase 2 family.</text>
</comment>
<keyword evidence="5" id="KW-1185">Reference proteome</keyword>
<accession>F0XXM2</accession>
<evidence type="ECO:0000313" key="5">
    <source>
        <dbReference type="Proteomes" id="UP000002729"/>
    </source>
</evidence>
<evidence type="ECO:0000256" key="1">
    <source>
        <dbReference type="ARBA" id="ARBA00006499"/>
    </source>
</evidence>
<dbReference type="InterPro" id="IPR029058">
    <property type="entry name" value="AB_hydrolase_fold"/>
</dbReference>
<name>F0XXM2_AURAN</name>
<dbReference type="OMA" id="HESANYE"/>
<sequence length="227" mass="23800">MSAAATTATCQKAGVIFLHGLGDTPAGWSDIKHQMAQLNPKLASPEITWDFPAAPVIPISVNGGATMPGWFDLYDWPIDVTAPDDPAGTMRAVETIRAAIAKLEAAGVPTERIVVGGFSQGGAIALNTAYRHPAKLGGCVALSGWLNMKADFAEGKEFPTEASKATPCLWGHGAMDDKVLFPHQKIGVDLLTARGVTVDASNYPMGHSAHPEELAKLAAFLAGILFP</sequence>
<evidence type="ECO:0000313" key="4">
    <source>
        <dbReference type="EMBL" id="EGB12326.1"/>
    </source>
</evidence>
<dbReference type="Pfam" id="PF02230">
    <property type="entry name" value="Abhydrolase_2"/>
    <property type="match status" value="1"/>
</dbReference>
<gene>
    <name evidence="4" type="ORF">AURANDRAFT_20237</name>
</gene>
<dbReference type="Gene3D" id="3.40.50.1820">
    <property type="entry name" value="alpha/beta hydrolase"/>
    <property type="match status" value="1"/>
</dbReference>
<dbReference type="InterPro" id="IPR003140">
    <property type="entry name" value="PLipase/COase/thioEstase"/>
</dbReference>
<keyword evidence="2" id="KW-0378">Hydrolase</keyword>
<dbReference type="EMBL" id="GL833121">
    <property type="protein sequence ID" value="EGB12326.1"/>
    <property type="molecule type" value="Genomic_DNA"/>
</dbReference>
<dbReference type="PANTHER" id="PTHR10655">
    <property type="entry name" value="LYSOPHOSPHOLIPASE-RELATED"/>
    <property type="match status" value="1"/>
</dbReference>
<evidence type="ECO:0000256" key="2">
    <source>
        <dbReference type="ARBA" id="ARBA00022801"/>
    </source>
</evidence>